<evidence type="ECO:0000256" key="5">
    <source>
        <dbReference type="SAM" id="Coils"/>
    </source>
</evidence>
<dbReference type="Proteomes" id="UP001310890">
    <property type="component" value="Unassembled WGS sequence"/>
</dbReference>
<dbReference type="GO" id="GO:0030170">
    <property type="term" value="F:pyridoxal phosphate binding"/>
    <property type="evidence" value="ECO:0007669"/>
    <property type="project" value="InterPro"/>
</dbReference>
<reference evidence="7" key="1">
    <citation type="submission" date="2023-08" db="EMBL/GenBank/DDBJ databases">
        <title>Black Yeasts Isolated from many extreme environments.</title>
        <authorList>
            <person name="Coleine C."/>
            <person name="Stajich J.E."/>
            <person name="Selbmann L."/>
        </authorList>
    </citation>
    <scope>NUCLEOTIDE SEQUENCE</scope>
    <source>
        <strain evidence="7">CCFEE 5401</strain>
    </source>
</reference>
<dbReference type="InterPro" id="IPR015422">
    <property type="entry name" value="PyrdxlP-dep_Trfase_small"/>
</dbReference>
<gene>
    <name evidence="7" type="ORF">LTR62_002546</name>
</gene>
<evidence type="ECO:0000256" key="4">
    <source>
        <dbReference type="ARBA" id="ARBA00022898"/>
    </source>
</evidence>
<dbReference type="AlphaFoldDB" id="A0AAN7TJE4"/>
<evidence type="ECO:0000313" key="8">
    <source>
        <dbReference type="Proteomes" id="UP001310890"/>
    </source>
</evidence>
<dbReference type="Gene3D" id="3.40.640.10">
    <property type="entry name" value="Type I PLP-dependent aspartate aminotransferase-like (Major domain)"/>
    <property type="match status" value="1"/>
</dbReference>
<keyword evidence="4" id="KW-0663">Pyridoxal phosphate</keyword>
<proteinExistence type="inferred from homology"/>
<accession>A0AAN7TJE4</accession>
<evidence type="ECO:0000256" key="2">
    <source>
        <dbReference type="ARBA" id="ARBA00010008"/>
    </source>
</evidence>
<feature type="domain" description="Aminotransferase class I/classII large" evidence="6">
    <location>
        <begin position="40"/>
        <end position="416"/>
    </location>
</feature>
<dbReference type="InterPro" id="IPR015421">
    <property type="entry name" value="PyrdxlP-dep_Trfase_major"/>
</dbReference>
<dbReference type="GO" id="GO:0009102">
    <property type="term" value="P:biotin biosynthetic process"/>
    <property type="evidence" value="ECO:0007669"/>
    <property type="project" value="TreeGrafter"/>
</dbReference>
<dbReference type="InterPro" id="IPR004839">
    <property type="entry name" value="Aminotransferase_I/II_large"/>
</dbReference>
<dbReference type="GO" id="GO:0016740">
    <property type="term" value="F:transferase activity"/>
    <property type="evidence" value="ECO:0007669"/>
    <property type="project" value="UniProtKB-KW"/>
</dbReference>
<dbReference type="SUPFAM" id="SSF53383">
    <property type="entry name" value="PLP-dependent transferases"/>
    <property type="match status" value="1"/>
</dbReference>
<comment type="caution">
    <text evidence="7">The sequence shown here is derived from an EMBL/GenBank/DDBJ whole genome shotgun (WGS) entry which is preliminary data.</text>
</comment>
<evidence type="ECO:0000256" key="1">
    <source>
        <dbReference type="ARBA" id="ARBA00001933"/>
    </source>
</evidence>
<dbReference type="PANTHER" id="PTHR13693">
    <property type="entry name" value="CLASS II AMINOTRANSFERASE/8-AMINO-7-OXONONANOATE SYNTHASE"/>
    <property type="match status" value="1"/>
</dbReference>
<sequence>MSPNTPTKPSTLETALSQKLNIRRTTSTIRRLTTTSPSDIDFSSNDFLSLASNPDLRRKFIHELDKSPAHHQTGSGGSRLLDGNSTYALDLEKQIATFHAAEAGLLCNSGFDANVGLFSCLPQEGDVIIYDEAIHASVHDGMKLSRARECLPFLHNDVQSLDKVIQQCLDNSAGLRTGKCNVFVAVETVYSMDGDLAPLRQIADLLKHLLPQGNAHLIVDEAHSTGLYGPCGRGLVAELGLEHEITVRLHTFGKALACNGAVLLCSPTIREYLINYARPLIYTTFMSYPSLAAVKASYDFLAAGRTEALAEDLGRLIREFHRQLLELQEELTAASCDSRSHAAVKALIRVPRKRPKSPIFAVLTSEPQVLAAYCQAQGFTVRGIVPPTVATGTERVRVCLHAGNTLAQVEGLVQVLRSWVEMRRATLLRESADSALESPRARL</sequence>
<evidence type="ECO:0000256" key="3">
    <source>
        <dbReference type="ARBA" id="ARBA00022679"/>
    </source>
</evidence>
<evidence type="ECO:0000259" key="6">
    <source>
        <dbReference type="Pfam" id="PF00155"/>
    </source>
</evidence>
<keyword evidence="5" id="KW-0175">Coiled coil</keyword>
<dbReference type="Pfam" id="PF00155">
    <property type="entry name" value="Aminotran_1_2"/>
    <property type="match status" value="1"/>
</dbReference>
<dbReference type="Gene3D" id="3.90.1150.10">
    <property type="entry name" value="Aspartate Aminotransferase, domain 1"/>
    <property type="match status" value="1"/>
</dbReference>
<comment type="similarity">
    <text evidence="2">Belongs to the class-II pyridoxal-phosphate-dependent aminotransferase family. BioF subfamily.</text>
</comment>
<comment type="cofactor">
    <cofactor evidence="1">
        <name>pyridoxal 5'-phosphate</name>
        <dbReference type="ChEBI" id="CHEBI:597326"/>
    </cofactor>
</comment>
<name>A0AAN7TJE4_9PEZI</name>
<keyword evidence="3" id="KW-0808">Transferase</keyword>
<dbReference type="PANTHER" id="PTHR13693:SF77">
    <property type="entry name" value="8-AMINO-7-OXONONANOATE SYNTHASE"/>
    <property type="match status" value="1"/>
</dbReference>
<dbReference type="InterPro" id="IPR015424">
    <property type="entry name" value="PyrdxlP-dep_Trfase"/>
</dbReference>
<feature type="coiled-coil region" evidence="5">
    <location>
        <begin position="310"/>
        <end position="337"/>
    </location>
</feature>
<protein>
    <recommendedName>
        <fullName evidence="6">Aminotransferase class I/classII large domain-containing protein</fullName>
    </recommendedName>
</protein>
<dbReference type="EMBL" id="JAVRRL010000018">
    <property type="protein sequence ID" value="KAK5114295.1"/>
    <property type="molecule type" value="Genomic_DNA"/>
</dbReference>
<evidence type="ECO:0000313" key="7">
    <source>
        <dbReference type="EMBL" id="KAK5114295.1"/>
    </source>
</evidence>
<organism evidence="7 8">
    <name type="scientific">Meristemomyces frigidus</name>
    <dbReference type="NCBI Taxonomy" id="1508187"/>
    <lineage>
        <taxon>Eukaryota</taxon>
        <taxon>Fungi</taxon>
        <taxon>Dikarya</taxon>
        <taxon>Ascomycota</taxon>
        <taxon>Pezizomycotina</taxon>
        <taxon>Dothideomycetes</taxon>
        <taxon>Dothideomycetidae</taxon>
        <taxon>Mycosphaerellales</taxon>
        <taxon>Teratosphaeriaceae</taxon>
        <taxon>Meristemomyces</taxon>
    </lineage>
</organism>
<dbReference type="InterPro" id="IPR050087">
    <property type="entry name" value="AON_synthase_class-II"/>
</dbReference>